<gene>
    <name evidence="2" type="ORF">S03H2_34853</name>
</gene>
<dbReference type="InterPro" id="IPR041049">
    <property type="entry name" value="DUF5615"/>
</dbReference>
<organism evidence="2">
    <name type="scientific">marine sediment metagenome</name>
    <dbReference type="NCBI Taxonomy" id="412755"/>
    <lineage>
        <taxon>unclassified sequences</taxon>
        <taxon>metagenomes</taxon>
        <taxon>ecological metagenomes</taxon>
    </lineage>
</organism>
<evidence type="ECO:0000313" key="2">
    <source>
        <dbReference type="EMBL" id="GAH58928.1"/>
    </source>
</evidence>
<dbReference type="EMBL" id="BARU01021289">
    <property type="protein sequence ID" value="GAH58928.1"/>
    <property type="molecule type" value="Genomic_DNA"/>
</dbReference>
<sequence length="120" mass="13854">MPKFVIDEDMPRSTGATLKKHGYDVKDIRDCGLRGAEDEKIYEFAQSEEAVILTGDKGFGNILRFPLGKHFGIVIVHFPNEMSTIEVNRYPLERFNDLSEDDFKGNLIIVEPRKIRIRRK</sequence>
<name>X1IN03_9ZZZZ</name>
<comment type="caution">
    <text evidence="2">The sequence shown here is derived from an EMBL/GenBank/DDBJ whole genome shotgun (WGS) entry which is preliminary data.</text>
</comment>
<reference evidence="2" key="1">
    <citation type="journal article" date="2014" name="Front. Microbiol.">
        <title>High frequency of phylogenetically diverse reductive dehalogenase-homologous genes in deep subseafloor sedimentary metagenomes.</title>
        <authorList>
            <person name="Kawai M."/>
            <person name="Futagami T."/>
            <person name="Toyoda A."/>
            <person name="Takaki Y."/>
            <person name="Nishi S."/>
            <person name="Hori S."/>
            <person name="Arai W."/>
            <person name="Tsubouchi T."/>
            <person name="Morono Y."/>
            <person name="Uchiyama I."/>
            <person name="Ito T."/>
            <person name="Fujiyama A."/>
            <person name="Inagaki F."/>
            <person name="Takami H."/>
        </authorList>
    </citation>
    <scope>NUCLEOTIDE SEQUENCE</scope>
    <source>
        <strain evidence="2">Expedition CK06-06</strain>
    </source>
</reference>
<proteinExistence type="predicted"/>
<feature type="domain" description="DUF5615" evidence="1">
    <location>
        <begin position="3"/>
        <end position="112"/>
    </location>
</feature>
<evidence type="ECO:0000259" key="1">
    <source>
        <dbReference type="Pfam" id="PF18480"/>
    </source>
</evidence>
<protein>
    <recommendedName>
        <fullName evidence="1">DUF5615 domain-containing protein</fullName>
    </recommendedName>
</protein>
<dbReference type="Pfam" id="PF18480">
    <property type="entry name" value="DUF5615"/>
    <property type="match status" value="1"/>
</dbReference>
<dbReference type="AlphaFoldDB" id="X1IN03"/>
<accession>X1IN03</accession>